<sequence length="158" mass="18223">MWYQNESIRGDDKGKQEELKEELGEEIITIHQSIECFDAREMNDLLWEMDQYLESVNIVDDTNNIKMVTSERYYGVMVETGVQDLSTVIAHADALMDFAKRREPSMPKDQRVNHEKGRVEKNVRAKVDNAQKPPTGKRYTSQSSRLAQESEPQQNVGS</sequence>
<dbReference type="EMBL" id="BKCJ010002699">
    <property type="protein sequence ID" value="GEU50332.1"/>
    <property type="molecule type" value="Genomic_DNA"/>
</dbReference>
<feature type="compositionally biased region" description="Polar residues" evidence="1">
    <location>
        <begin position="138"/>
        <end position="158"/>
    </location>
</feature>
<protein>
    <submittedName>
        <fullName evidence="2">Uncharacterized protein</fullName>
    </submittedName>
</protein>
<feature type="region of interest" description="Disordered" evidence="1">
    <location>
        <begin position="101"/>
        <end position="158"/>
    </location>
</feature>
<gene>
    <name evidence="2" type="ORF">Tci_022310</name>
</gene>
<proteinExistence type="predicted"/>
<reference evidence="2" key="1">
    <citation type="journal article" date="2019" name="Sci. Rep.">
        <title>Draft genome of Tanacetum cinerariifolium, the natural source of mosquito coil.</title>
        <authorList>
            <person name="Yamashiro T."/>
            <person name="Shiraishi A."/>
            <person name="Satake H."/>
            <person name="Nakayama K."/>
        </authorList>
    </citation>
    <scope>NUCLEOTIDE SEQUENCE</scope>
</reference>
<feature type="compositionally biased region" description="Basic and acidic residues" evidence="1">
    <location>
        <begin position="101"/>
        <end position="129"/>
    </location>
</feature>
<evidence type="ECO:0000256" key="1">
    <source>
        <dbReference type="SAM" id="MobiDB-lite"/>
    </source>
</evidence>
<accession>A0A6L2KP12</accession>
<organism evidence="2">
    <name type="scientific">Tanacetum cinerariifolium</name>
    <name type="common">Dalmatian daisy</name>
    <name type="synonym">Chrysanthemum cinerariifolium</name>
    <dbReference type="NCBI Taxonomy" id="118510"/>
    <lineage>
        <taxon>Eukaryota</taxon>
        <taxon>Viridiplantae</taxon>
        <taxon>Streptophyta</taxon>
        <taxon>Embryophyta</taxon>
        <taxon>Tracheophyta</taxon>
        <taxon>Spermatophyta</taxon>
        <taxon>Magnoliopsida</taxon>
        <taxon>eudicotyledons</taxon>
        <taxon>Gunneridae</taxon>
        <taxon>Pentapetalae</taxon>
        <taxon>asterids</taxon>
        <taxon>campanulids</taxon>
        <taxon>Asterales</taxon>
        <taxon>Asteraceae</taxon>
        <taxon>Asteroideae</taxon>
        <taxon>Anthemideae</taxon>
        <taxon>Anthemidinae</taxon>
        <taxon>Tanacetum</taxon>
    </lineage>
</organism>
<name>A0A6L2KP12_TANCI</name>
<evidence type="ECO:0000313" key="2">
    <source>
        <dbReference type="EMBL" id="GEU50332.1"/>
    </source>
</evidence>
<comment type="caution">
    <text evidence="2">The sequence shown here is derived from an EMBL/GenBank/DDBJ whole genome shotgun (WGS) entry which is preliminary data.</text>
</comment>
<dbReference type="AlphaFoldDB" id="A0A6L2KP12"/>